<dbReference type="AlphaFoldDB" id="A0A1J5QW80"/>
<protein>
    <recommendedName>
        <fullName evidence="2">Beta-propeller repeat protein</fullName>
    </recommendedName>
</protein>
<evidence type="ECO:0000313" key="1">
    <source>
        <dbReference type="EMBL" id="OIQ87934.1"/>
    </source>
</evidence>
<sequence length="405" mass="39543">MNRSPLAAPLVGALAALMLTACGGGAGSGTSGPGYRVLHAFGAGTSPQAPSAGVIEGSDGTLYGVTQEGLNKSFGAVYSLDPASGRLSVLASFGANGTEQKPSETLVSDSAGNLYGTTQEGGKGGLGTVFEVDATTHLVTVLHAFTGGATDGATPSSALLIDAHGNLLGTTSAGGPDDGGTLFEISPQHTETILYAFGPEGAGNPRGPTGTLALDSTGELYGSTRYGGSANLGAVYVFTPGAGTAPGTVKVLHNFAGGADGAEPWSGVVLDAAKATLYGTTTAGGTADQGTVFACPVDGSGARVLYSFKASGSGDGAFPWGSLAIDSAGMLYGTTEDGGSDGHGTVFSLDPSSGTETVLHSFAGQPGGDGARPVGDLLIDRAGQLVGTTIVGGANANGTVFTLPR</sequence>
<proteinExistence type="predicted"/>
<comment type="caution">
    <text evidence="1">The sequence shown here is derived from an EMBL/GenBank/DDBJ whole genome shotgun (WGS) entry which is preliminary data.</text>
</comment>
<gene>
    <name evidence="1" type="ORF">GALL_301910</name>
</gene>
<dbReference type="PROSITE" id="PS51257">
    <property type="entry name" value="PROKAR_LIPOPROTEIN"/>
    <property type="match status" value="1"/>
</dbReference>
<accession>A0A1J5QW80</accession>
<name>A0A1J5QW80_9ZZZZ</name>
<dbReference type="InterPro" id="IPR022519">
    <property type="entry name" value="Gloeo/Verruco_rpt"/>
</dbReference>
<reference evidence="1" key="1">
    <citation type="submission" date="2016-10" db="EMBL/GenBank/DDBJ databases">
        <title>Sequence of Gallionella enrichment culture.</title>
        <authorList>
            <person name="Poehlein A."/>
            <person name="Muehling M."/>
            <person name="Daniel R."/>
        </authorList>
    </citation>
    <scope>NUCLEOTIDE SEQUENCE</scope>
</reference>
<dbReference type="NCBIfam" id="TIGR03803">
    <property type="entry name" value="Gloeo_Verruco"/>
    <property type="match status" value="7"/>
</dbReference>
<evidence type="ECO:0008006" key="2">
    <source>
        <dbReference type="Google" id="ProtNLM"/>
    </source>
</evidence>
<dbReference type="SUPFAM" id="SSF63829">
    <property type="entry name" value="Calcium-dependent phosphotriesterase"/>
    <property type="match status" value="1"/>
</dbReference>
<dbReference type="EMBL" id="MLJW01000396">
    <property type="protein sequence ID" value="OIQ87934.1"/>
    <property type="molecule type" value="Genomic_DNA"/>
</dbReference>
<organism evidence="1">
    <name type="scientific">mine drainage metagenome</name>
    <dbReference type="NCBI Taxonomy" id="410659"/>
    <lineage>
        <taxon>unclassified sequences</taxon>
        <taxon>metagenomes</taxon>
        <taxon>ecological metagenomes</taxon>
    </lineage>
</organism>